<dbReference type="EMBL" id="JBBEGN010000003">
    <property type="protein sequence ID" value="MEJ2867734.1"/>
    <property type="molecule type" value="Genomic_DNA"/>
</dbReference>
<dbReference type="Gene3D" id="3.50.30.10">
    <property type="entry name" value="Phosphohistidine domain"/>
    <property type="match status" value="1"/>
</dbReference>
<feature type="domain" description="PEP-utilising enzyme mobile" evidence="1">
    <location>
        <begin position="54"/>
        <end position="104"/>
    </location>
</feature>
<reference evidence="2 3" key="1">
    <citation type="submission" date="2024-03" db="EMBL/GenBank/DDBJ databases">
        <title>Actinomycetospora sp. OC33-EN08, a novel actinomycete isolated from wild orchid (Aerides multiflora).</title>
        <authorList>
            <person name="Suriyachadkun C."/>
        </authorList>
    </citation>
    <scope>NUCLEOTIDE SEQUENCE [LARGE SCALE GENOMIC DNA]</scope>
    <source>
        <strain evidence="2 3">OC33-EN08</strain>
    </source>
</reference>
<sequence>MTTYGKGIPSFDFGAATGTVRHFRSPEDVIGSLDSDLESTVAVVRSGGTTFLSPILGRLGGVVALDGTLRSHLAIVSREFELPCLVGTELVEDLGDGATVTLEVTEPGVAMITTAATGAAGTVDDRDVSTAWWDYVRRVGDEIAVKDFDVTVSPADLDALIAERLDDARLDDLVGHMGRTLKPELTRRSGFSSELFPMLPYMSLSVIEDVSRLPQRLREIDAAMPAQEIGRRLREAPNQVSPLWIWMIAYHYLCGRECLIQLGRLRPDDGVEDVRTVVDFWRRLTLAHRGDGTMDYKDAGFSNRYLPEPVVTDLVEQAQPLDADATKALKRLNATVSGYSFLYFCDSRVGICDSGPYPHPDGRRVIVRDYLSLGRSAWNYPWAEAVDPPFAGLTMVLVYDPSAFTEFEINDWGTTFTGPGQLLGAVSAAAVIGVRADGSREVLPSSAWPGLTTDLSREHMTLYQQFAAMDRQERILAATRMYSSVLRPFAAVAGLHDEPRWALSPQTAELFPDPLDDDDRAAAVFGGALLAHDRPSAFSPIR</sequence>
<dbReference type="RefSeq" id="WP_337694344.1">
    <property type="nucleotide sequence ID" value="NZ_JBBEGN010000003.1"/>
</dbReference>
<dbReference type="Proteomes" id="UP001385809">
    <property type="component" value="Unassembled WGS sequence"/>
</dbReference>
<name>A0ABU8ML81_9PSEU</name>
<accession>A0ABU8ML81</accession>
<gene>
    <name evidence="2" type="ORF">WCD74_08165</name>
</gene>
<organism evidence="2 3">
    <name type="scientific">Actinomycetospora aurantiaca</name>
    <dbReference type="NCBI Taxonomy" id="3129233"/>
    <lineage>
        <taxon>Bacteria</taxon>
        <taxon>Bacillati</taxon>
        <taxon>Actinomycetota</taxon>
        <taxon>Actinomycetes</taxon>
        <taxon>Pseudonocardiales</taxon>
        <taxon>Pseudonocardiaceae</taxon>
        <taxon>Actinomycetospora</taxon>
    </lineage>
</organism>
<keyword evidence="3" id="KW-1185">Reference proteome</keyword>
<comment type="caution">
    <text evidence="2">The sequence shown here is derived from an EMBL/GenBank/DDBJ whole genome shotgun (WGS) entry which is preliminary data.</text>
</comment>
<evidence type="ECO:0000259" key="1">
    <source>
        <dbReference type="Pfam" id="PF00391"/>
    </source>
</evidence>
<dbReference type="SUPFAM" id="SSF52009">
    <property type="entry name" value="Phosphohistidine domain"/>
    <property type="match status" value="1"/>
</dbReference>
<protein>
    <submittedName>
        <fullName evidence="2">PEP-utilizing enzyme</fullName>
    </submittedName>
</protein>
<evidence type="ECO:0000313" key="2">
    <source>
        <dbReference type="EMBL" id="MEJ2867734.1"/>
    </source>
</evidence>
<dbReference type="InterPro" id="IPR036637">
    <property type="entry name" value="Phosphohistidine_dom_sf"/>
</dbReference>
<dbReference type="InterPro" id="IPR008279">
    <property type="entry name" value="PEP-util_enz_mobile_dom"/>
</dbReference>
<proteinExistence type="predicted"/>
<dbReference type="Pfam" id="PF00391">
    <property type="entry name" value="PEP-utilizers"/>
    <property type="match status" value="1"/>
</dbReference>
<evidence type="ECO:0000313" key="3">
    <source>
        <dbReference type="Proteomes" id="UP001385809"/>
    </source>
</evidence>